<dbReference type="Gene3D" id="3.60.21.10">
    <property type="match status" value="1"/>
</dbReference>
<dbReference type="InterPro" id="IPR051158">
    <property type="entry name" value="Metallophosphoesterase_sf"/>
</dbReference>
<reference evidence="3" key="1">
    <citation type="submission" date="2016-11" db="EMBL/GenBank/DDBJ databases">
        <authorList>
            <person name="Varghese N."/>
            <person name="Submissions S."/>
        </authorList>
    </citation>
    <scope>NUCLEOTIDE SEQUENCE [LARGE SCALE GENOMIC DNA]</scope>
    <source>
        <strain evidence="3">DSM 2635</strain>
    </source>
</reference>
<dbReference type="EMBL" id="FQWX01000004">
    <property type="protein sequence ID" value="SHG63069.1"/>
    <property type="molecule type" value="Genomic_DNA"/>
</dbReference>
<accession>A0A1M5LED3</accession>
<dbReference type="InterPro" id="IPR004843">
    <property type="entry name" value="Calcineurin-like_PHP"/>
</dbReference>
<dbReference type="Proteomes" id="UP000243255">
    <property type="component" value="Unassembled WGS sequence"/>
</dbReference>
<evidence type="ECO:0000313" key="2">
    <source>
        <dbReference type="EMBL" id="SHG63069.1"/>
    </source>
</evidence>
<dbReference type="RefSeq" id="WP_073124222.1">
    <property type="nucleotide sequence ID" value="NZ_BAABCH010000006.1"/>
</dbReference>
<organism evidence="2 3">
    <name type="scientific">Asaccharospora irregularis DSM 2635</name>
    <dbReference type="NCBI Taxonomy" id="1121321"/>
    <lineage>
        <taxon>Bacteria</taxon>
        <taxon>Bacillati</taxon>
        <taxon>Bacillota</taxon>
        <taxon>Clostridia</taxon>
        <taxon>Peptostreptococcales</taxon>
        <taxon>Peptostreptococcaceae</taxon>
        <taxon>Asaccharospora</taxon>
    </lineage>
</organism>
<dbReference type="Pfam" id="PF00149">
    <property type="entry name" value="Metallophos"/>
    <property type="match status" value="1"/>
</dbReference>
<evidence type="ECO:0000259" key="1">
    <source>
        <dbReference type="Pfam" id="PF00149"/>
    </source>
</evidence>
<evidence type="ECO:0000313" key="3">
    <source>
        <dbReference type="Proteomes" id="UP000243255"/>
    </source>
</evidence>
<dbReference type="InterPro" id="IPR029052">
    <property type="entry name" value="Metallo-depent_PP-like"/>
</dbReference>
<protein>
    <recommendedName>
        <fullName evidence="1">Calcineurin-like phosphoesterase domain-containing protein</fullName>
    </recommendedName>
</protein>
<proteinExistence type="predicted"/>
<dbReference type="AlphaFoldDB" id="A0A1M5LED3"/>
<sequence length="293" mass="33132">MNKIKMTFKIMIILFISLLLYSALVEPNRLIVRKYDLDSSGKFLSDKSESNKRDDSKLNNKSNKNIKIIHITDTQIGYFYSIKKLSKVVEKVNSLDGDIVVFTGDLIDRSNKNPNVEEITKILSGIHSNKGKFAAFGNHDYVGKLPKYYRQIMKDSGFRLLVNDSEKLDLSFEKSINIIGADEILSGNFDIEELKSKVSKEDFNLLLMHEPDLIDRFNQDSIELTLSGHSHGGQVGIPIKGALIGPPYGRKYTKGFYDINGNNLYVSSGLGSTRIPFRLFNPPEIIEFNINLN</sequence>
<dbReference type="GO" id="GO:0016020">
    <property type="term" value="C:membrane"/>
    <property type="evidence" value="ECO:0007669"/>
    <property type="project" value="GOC"/>
</dbReference>
<dbReference type="PANTHER" id="PTHR31302:SF25">
    <property type="entry name" value="PHOSPHOESTERASE"/>
    <property type="match status" value="1"/>
</dbReference>
<dbReference type="OrthoDB" id="9780884at2"/>
<dbReference type="GO" id="GO:0008758">
    <property type="term" value="F:UDP-2,3-diacylglucosamine hydrolase activity"/>
    <property type="evidence" value="ECO:0007669"/>
    <property type="project" value="TreeGrafter"/>
</dbReference>
<gene>
    <name evidence="2" type="ORF">SAMN04488530_10492</name>
</gene>
<dbReference type="SUPFAM" id="SSF56300">
    <property type="entry name" value="Metallo-dependent phosphatases"/>
    <property type="match status" value="1"/>
</dbReference>
<dbReference type="CDD" id="cd07385">
    <property type="entry name" value="MPP_YkuE_C"/>
    <property type="match status" value="1"/>
</dbReference>
<feature type="domain" description="Calcineurin-like phosphoesterase" evidence="1">
    <location>
        <begin position="66"/>
        <end position="232"/>
    </location>
</feature>
<dbReference type="PANTHER" id="PTHR31302">
    <property type="entry name" value="TRANSMEMBRANE PROTEIN WITH METALLOPHOSPHOESTERASE DOMAIN-RELATED"/>
    <property type="match status" value="1"/>
</dbReference>
<dbReference type="STRING" id="1121321.SAMN04488530_10492"/>
<keyword evidence="3" id="KW-1185">Reference proteome</keyword>
<name>A0A1M5LED3_9FIRM</name>
<dbReference type="GO" id="GO:0009245">
    <property type="term" value="P:lipid A biosynthetic process"/>
    <property type="evidence" value="ECO:0007669"/>
    <property type="project" value="TreeGrafter"/>
</dbReference>